<keyword evidence="2" id="KW-0677">Repeat</keyword>
<dbReference type="SUPFAM" id="SSF49265">
    <property type="entry name" value="Fibronectin type III"/>
    <property type="match status" value="2"/>
</dbReference>
<dbReference type="PANTHER" id="PTHR23036:SF151">
    <property type="entry name" value="FIBRONECTIN TYPE-III DOMAIN-CONTAINING PROTEIN"/>
    <property type="match status" value="1"/>
</dbReference>
<keyword evidence="1" id="KW-0732">Signal</keyword>
<feature type="domain" description="Fibronectin type-III" evidence="6">
    <location>
        <begin position="295"/>
        <end position="393"/>
    </location>
</feature>
<accession>A7RHR1</accession>
<dbReference type="Proteomes" id="UP000001593">
    <property type="component" value="Unassembled WGS sequence"/>
</dbReference>
<dbReference type="InterPro" id="IPR050379">
    <property type="entry name" value="Type-I_Cytokine_Rcpt"/>
</dbReference>
<evidence type="ECO:0000256" key="3">
    <source>
        <dbReference type="ARBA" id="ARBA00023157"/>
    </source>
</evidence>
<dbReference type="STRING" id="45351.A7RHR1"/>
<dbReference type="OMA" id="WATRIET"/>
<evidence type="ECO:0000259" key="6">
    <source>
        <dbReference type="PROSITE" id="PS50853"/>
    </source>
</evidence>
<dbReference type="HOGENOM" id="CLU_629388_0_0_1"/>
<feature type="domain" description="Fibronectin type-III" evidence="6">
    <location>
        <begin position="4"/>
        <end position="100"/>
    </location>
</feature>
<keyword evidence="5" id="KW-0325">Glycoprotein</keyword>
<dbReference type="FunFam" id="2.60.40.10:FF:000028">
    <property type="entry name" value="Neuronal cell adhesion molecule"/>
    <property type="match status" value="1"/>
</dbReference>
<evidence type="ECO:0000256" key="4">
    <source>
        <dbReference type="ARBA" id="ARBA00023170"/>
    </source>
</evidence>
<proteinExistence type="predicted"/>
<evidence type="ECO:0000256" key="1">
    <source>
        <dbReference type="ARBA" id="ARBA00022729"/>
    </source>
</evidence>
<dbReference type="FunFam" id="2.60.40.10:FF:000360">
    <property type="entry name" value="Sidekick cell adhesion molecule 2"/>
    <property type="match status" value="1"/>
</dbReference>
<dbReference type="AlphaFoldDB" id="A7RHR1"/>
<sequence length="393" mass="43735">PQEVPNNITSVATNSTALNVTWAHINALNWYGNPLGYVINYSAPEVPADPWINITVAPDNSSVLLVSLRKYKVYCVTIAAYNRIGSGNFSEPVCVRTLEDVPTAPPESVSGHNISSTAISVSWSEVPEDHKHGVIRGYKVWATRIETGEIEKMMIVCMKTANVTGLYKYREYNVTVAAITSIGIGPPATVFIWTDQDSNFRGQPISSTRLRLQWEPVPLLLTNGEMVGYILEYNNTNKSIADNATYPTIQTEVTLVDLHKFNYYQLRIVAYNVMGFGPWSDYITLRTDEDVPERPPANSSGNADGPTSIFVEWKPVPFDYRNGFITGYKLIYRAVSSVGRPLYGEPSFQLLVGPHVLDKVIQNLKTFTTYEVQVIAQTIKGDSEVSTFVNICE</sequence>
<dbReference type="SMART" id="SM00060">
    <property type="entry name" value="FN3"/>
    <property type="match status" value="4"/>
</dbReference>
<keyword evidence="4" id="KW-0675">Receptor</keyword>
<evidence type="ECO:0000313" key="8">
    <source>
        <dbReference type="Proteomes" id="UP000001593"/>
    </source>
</evidence>
<dbReference type="InParanoid" id="A7RHR1"/>
<dbReference type="InterPro" id="IPR036116">
    <property type="entry name" value="FN3_sf"/>
</dbReference>
<dbReference type="EMBL" id="DS469511">
    <property type="protein sequence ID" value="EDO49021.1"/>
    <property type="molecule type" value="Genomic_DNA"/>
</dbReference>
<dbReference type="Gene3D" id="2.60.40.10">
    <property type="entry name" value="Immunoglobulins"/>
    <property type="match status" value="4"/>
</dbReference>
<name>A7RHR1_NEMVE</name>
<keyword evidence="3" id="KW-1015">Disulfide bond</keyword>
<dbReference type="InterPro" id="IPR003961">
    <property type="entry name" value="FN3_dom"/>
</dbReference>
<dbReference type="CDD" id="cd00063">
    <property type="entry name" value="FN3"/>
    <property type="match status" value="4"/>
</dbReference>
<protein>
    <recommendedName>
        <fullName evidence="6">Fibronectin type-III domain-containing protein</fullName>
    </recommendedName>
</protein>
<organism evidence="7 8">
    <name type="scientific">Nematostella vectensis</name>
    <name type="common">Starlet sea anemone</name>
    <dbReference type="NCBI Taxonomy" id="45351"/>
    <lineage>
        <taxon>Eukaryota</taxon>
        <taxon>Metazoa</taxon>
        <taxon>Cnidaria</taxon>
        <taxon>Anthozoa</taxon>
        <taxon>Hexacorallia</taxon>
        <taxon>Actiniaria</taxon>
        <taxon>Edwardsiidae</taxon>
        <taxon>Nematostella</taxon>
    </lineage>
</organism>
<reference evidence="7 8" key="1">
    <citation type="journal article" date="2007" name="Science">
        <title>Sea anemone genome reveals ancestral eumetazoan gene repertoire and genomic organization.</title>
        <authorList>
            <person name="Putnam N.H."/>
            <person name="Srivastava M."/>
            <person name="Hellsten U."/>
            <person name="Dirks B."/>
            <person name="Chapman J."/>
            <person name="Salamov A."/>
            <person name="Terry A."/>
            <person name="Shapiro H."/>
            <person name="Lindquist E."/>
            <person name="Kapitonov V.V."/>
            <person name="Jurka J."/>
            <person name="Genikhovich G."/>
            <person name="Grigoriev I.V."/>
            <person name="Lucas S.M."/>
            <person name="Steele R.E."/>
            <person name="Finnerty J.R."/>
            <person name="Technau U."/>
            <person name="Martindale M.Q."/>
            <person name="Rokhsar D.S."/>
        </authorList>
    </citation>
    <scope>NUCLEOTIDE SEQUENCE [LARGE SCALE GENOMIC DNA]</scope>
    <source>
        <strain evidence="8">CH2 X CH6</strain>
    </source>
</reference>
<feature type="domain" description="Fibronectin type-III" evidence="6">
    <location>
        <begin position="105"/>
        <end position="195"/>
    </location>
</feature>
<dbReference type="PhylomeDB" id="A7RHR1"/>
<dbReference type="PANTHER" id="PTHR23036">
    <property type="entry name" value="CYTOKINE RECEPTOR"/>
    <property type="match status" value="1"/>
</dbReference>
<dbReference type="PROSITE" id="PS50853">
    <property type="entry name" value="FN3"/>
    <property type="match status" value="4"/>
</dbReference>
<dbReference type="InterPro" id="IPR013783">
    <property type="entry name" value="Ig-like_fold"/>
</dbReference>
<keyword evidence="8" id="KW-1185">Reference proteome</keyword>
<evidence type="ECO:0000313" key="7">
    <source>
        <dbReference type="EMBL" id="EDO49021.1"/>
    </source>
</evidence>
<evidence type="ECO:0000256" key="5">
    <source>
        <dbReference type="ARBA" id="ARBA00023180"/>
    </source>
</evidence>
<feature type="non-terminal residue" evidence="7">
    <location>
        <position position="393"/>
    </location>
</feature>
<gene>
    <name evidence="7" type="ORF">NEMVEDRAFT_v1g81937</name>
</gene>
<feature type="domain" description="Fibronectin type-III" evidence="6">
    <location>
        <begin position="196"/>
        <end position="290"/>
    </location>
</feature>
<dbReference type="Pfam" id="PF00041">
    <property type="entry name" value="fn3"/>
    <property type="match status" value="4"/>
</dbReference>
<evidence type="ECO:0000256" key="2">
    <source>
        <dbReference type="ARBA" id="ARBA00022737"/>
    </source>
</evidence>
<dbReference type="eggNOG" id="KOG4228">
    <property type="taxonomic scope" value="Eukaryota"/>
</dbReference>